<dbReference type="EMBL" id="BSPW01000066">
    <property type="protein sequence ID" value="GLT19074.1"/>
    <property type="molecule type" value="Genomic_DNA"/>
</dbReference>
<evidence type="ECO:0000259" key="3">
    <source>
        <dbReference type="Pfam" id="PF02581"/>
    </source>
</evidence>
<name>A0ABQ6F1D7_9VIBR</name>
<evidence type="ECO:0000256" key="2">
    <source>
        <dbReference type="ARBA" id="ARBA00022977"/>
    </source>
</evidence>
<dbReference type="Gene3D" id="3.20.20.70">
    <property type="entry name" value="Aldolase class I"/>
    <property type="match status" value="1"/>
</dbReference>
<comment type="caution">
    <text evidence="4">The sequence shown here is derived from an EMBL/GenBank/DDBJ whole genome shotgun (WGS) entry which is preliminary data.</text>
</comment>
<dbReference type="Pfam" id="PF02581">
    <property type="entry name" value="TMP-TENI"/>
    <property type="match status" value="1"/>
</dbReference>
<dbReference type="PANTHER" id="PTHR20857">
    <property type="entry name" value="THIAMINE-PHOSPHATE PYROPHOSPHORYLASE"/>
    <property type="match status" value="1"/>
</dbReference>
<keyword evidence="2" id="KW-0784">Thiamine biosynthesis</keyword>
<comment type="pathway">
    <text evidence="1">Cofactor biosynthesis; thiamine diphosphate biosynthesis.</text>
</comment>
<dbReference type="RefSeq" id="WP_284192943.1">
    <property type="nucleotide sequence ID" value="NZ_BSPW01000066.1"/>
</dbReference>
<dbReference type="InterPro" id="IPR036206">
    <property type="entry name" value="ThiamineP_synth_sf"/>
</dbReference>
<dbReference type="CDD" id="cd00564">
    <property type="entry name" value="TMP_TenI"/>
    <property type="match status" value="1"/>
</dbReference>
<accession>A0ABQ6F1D7</accession>
<proteinExistence type="predicted"/>
<protein>
    <submittedName>
        <fullName evidence="4">Thiamine phosphate synthase</fullName>
    </submittedName>
</protein>
<sequence length="470" mass="51932">MRSILVPAALIELTGLIQQYLLLAKGQDFDIQDIELGVSSGSFFTINQSDSAIRLATDLLDDVFDEGHSFVLYYNQKLAVADYASQSKGAAYIAVDCSEHYRGKHPLNQMDIWLSPESGQVHAQEVSCALAQYFTPEQHLSWLVTLLALEFSFEDCLVLARAMLNRETNVSRETYFDDSLCSSVLAQWPCDVALFPKPILAYPQLGIKALRLLAPLSSGFPAIPERSLGFYPIVDNVDWIEKLLGLGVKAIQLRIKSTDQQYIEQQVIKAIELGRLYEAQIFINDYWQLAIKYGAYGVHLGQEDIEKANLDLIQKAGLRLGLSSHGYYEILRVLHIRPSYIAFGPIFESKTKLVNSNPQGLVRLSLYQKLMESHLFQALEQARDKPKTKCSHYDVGAVPTVAIGGINVSNAESVWQCGVSSLSVVGAITSAQSLHSVVSFFSGLTQSKASEAITDDAVAAQTVGSVYAHR</sequence>
<keyword evidence="5" id="KW-1185">Reference proteome</keyword>
<dbReference type="InterPro" id="IPR022998">
    <property type="entry name" value="ThiamineP_synth_TenI"/>
</dbReference>
<evidence type="ECO:0000313" key="5">
    <source>
        <dbReference type="Proteomes" id="UP001157138"/>
    </source>
</evidence>
<dbReference type="Proteomes" id="UP001157138">
    <property type="component" value="Unassembled WGS sequence"/>
</dbReference>
<dbReference type="InterPro" id="IPR013785">
    <property type="entry name" value="Aldolase_TIM"/>
</dbReference>
<dbReference type="SUPFAM" id="SSF51391">
    <property type="entry name" value="Thiamin phosphate synthase"/>
    <property type="match status" value="1"/>
</dbReference>
<evidence type="ECO:0000256" key="1">
    <source>
        <dbReference type="ARBA" id="ARBA00004948"/>
    </source>
</evidence>
<reference evidence="5" key="1">
    <citation type="journal article" date="2019" name="Int. J. Syst. Evol. Microbiol.">
        <title>The Global Catalogue of Microorganisms (GCM) 10K type strain sequencing project: providing services to taxonomists for standard genome sequencing and annotation.</title>
        <authorList>
            <consortium name="The Broad Institute Genomics Platform"/>
            <consortium name="The Broad Institute Genome Sequencing Center for Infectious Disease"/>
            <person name="Wu L."/>
            <person name="Ma J."/>
        </authorList>
    </citation>
    <scope>NUCLEOTIDE SEQUENCE [LARGE SCALE GENOMIC DNA]</scope>
    <source>
        <strain evidence="5">NBRC 108723</strain>
    </source>
</reference>
<organism evidence="4 5">
    <name type="scientific">Vibrio zhanjiangensis</name>
    <dbReference type="NCBI Taxonomy" id="1046128"/>
    <lineage>
        <taxon>Bacteria</taxon>
        <taxon>Pseudomonadati</taxon>
        <taxon>Pseudomonadota</taxon>
        <taxon>Gammaproteobacteria</taxon>
        <taxon>Vibrionales</taxon>
        <taxon>Vibrionaceae</taxon>
        <taxon>Vibrio</taxon>
    </lineage>
</organism>
<feature type="domain" description="Thiamine phosphate synthase/TenI" evidence="3">
    <location>
        <begin position="236"/>
        <end position="428"/>
    </location>
</feature>
<evidence type="ECO:0000313" key="4">
    <source>
        <dbReference type="EMBL" id="GLT19074.1"/>
    </source>
</evidence>
<gene>
    <name evidence="4" type="primary">thiE</name>
    <name evidence="4" type="ORF">GCM10007938_28560</name>
</gene>
<dbReference type="PANTHER" id="PTHR20857:SF15">
    <property type="entry name" value="THIAMINE-PHOSPHATE SYNTHASE"/>
    <property type="match status" value="1"/>
</dbReference>